<dbReference type="InterPro" id="IPR036397">
    <property type="entry name" value="RNaseH_sf"/>
</dbReference>
<evidence type="ECO:0000256" key="1">
    <source>
        <dbReference type="SAM" id="MobiDB-lite"/>
    </source>
</evidence>
<dbReference type="STRING" id="97359.A0A550CP36"/>
<gene>
    <name evidence="2" type="ORF">BD626DRAFT_451541</name>
</gene>
<feature type="compositionally biased region" description="Basic and acidic residues" evidence="1">
    <location>
        <begin position="300"/>
        <end position="311"/>
    </location>
</feature>
<evidence type="ECO:0000313" key="3">
    <source>
        <dbReference type="Proteomes" id="UP000320762"/>
    </source>
</evidence>
<name>A0A550CP36_9AGAR</name>
<dbReference type="EMBL" id="VDMD01000003">
    <property type="protein sequence ID" value="TRM66514.1"/>
    <property type="molecule type" value="Genomic_DNA"/>
</dbReference>
<evidence type="ECO:0000313" key="2">
    <source>
        <dbReference type="EMBL" id="TRM66514.1"/>
    </source>
</evidence>
<keyword evidence="3" id="KW-1185">Reference proteome</keyword>
<comment type="caution">
    <text evidence="2">The sequence shown here is derived from an EMBL/GenBank/DDBJ whole genome shotgun (WGS) entry which is preliminary data.</text>
</comment>
<accession>A0A550CP36</accession>
<proteinExistence type="predicted"/>
<feature type="region of interest" description="Disordered" evidence="1">
    <location>
        <begin position="286"/>
        <end position="311"/>
    </location>
</feature>
<sequence length="703" mass="79533">MIKKSTIHDTEDNGGRGLMDLHERNKSIDIGWAKRYLTSAGEAPTWTHALEAICKAKLVSGDAKKCDDASLVNHMTQDLEISSRSLPHTAKRIMKAIKKNNIRFDPVNPTTELKEGMPFWHHLFVPKKTRPRYNTARCKCLRENHAVRTVSDAIRVAEDITHHDGHSGTHACKCTACGDARAIGCQSPQGCAGAALKILEKIPAKWDPRIHFKADYELTDREKEKNKQAKTEGGAVIFDPQLKQESTLQECFRIFGYKNSQDVPPRADNPLADPDTEYTVTHLSEASKADARTGRTTALGHHENPRTRTAGRREKLRTTRLTEGAALLTAMLEVVRGAEDEENIELVIPRRGVMDALTTKLQKHEDNGWVDYPNRQLMMTLTAKMRNRPGRTAIRMPEGAEQGHKGASTLAREAAEMDTCTHRNMTSDPGEVRGASLATISQREVYATLMEAKKPDVRKQTRPNLEKVRKAIKTTRRGNVTDRQIWLSLRSKDMRRNVRQFMYKSMHDAHRCGRHWKDIPECGDRVFCKHCSADGQDIEESIEHILTECTAPGRQAIWDEAKSLCEARNIPWSKPSMGAVLGNALMRFKDAEGKSRLGDNRFYRILISEGAYMVWLVRNERVVQNENDKTKYAAPAALKERLRAQLRRRHTIDKTMTDKRQFGVKAILQATVDDTWHHTDLERTAHPPNDVPQQARVLSGLLD</sequence>
<dbReference type="GO" id="GO:0003676">
    <property type="term" value="F:nucleic acid binding"/>
    <property type="evidence" value="ECO:0007669"/>
    <property type="project" value="InterPro"/>
</dbReference>
<dbReference type="Gene3D" id="3.30.420.10">
    <property type="entry name" value="Ribonuclease H-like superfamily/Ribonuclease H"/>
    <property type="match status" value="1"/>
</dbReference>
<protein>
    <recommendedName>
        <fullName evidence="4">Reverse transcriptase zinc-binding domain-containing protein</fullName>
    </recommendedName>
</protein>
<reference evidence="2 3" key="1">
    <citation type="journal article" date="2019" name="New Phytol.">
        <title>Comparative genomics reveals unique wood-decay strategies and fruiting body development in the Schizophyllaceae.</title>
        <authorList>
            <person name="Almasi E."/>
            <person name="Sahu N."/>
            <person name="Krizsan K."/>
            <person name="Balint B."/>
            <person name="Kovacs G.M."/>
            <person name="Kiss B."/>
            <person name="Cseklye J."/>
            <person name="Drula E."/>
            <person name="Henrissat B."/>
            <person name="Nagy I."/>
            <person name="Chovatia M."/>
            <person name="Adam C."/>
            <person name="LaButti K."/>
            <person name="Lipzen A."/>
            <person name="Riley R."/>
            <person name="Grigoriev I.V."/>
            <person name="Nagy L.G."/>
        </authorList>
    </citation>
    <scope>NUCLEOTIDE SEQUENCE [LARGE SCALE GENOMIC DNA]</scope>
    <source>
        <strain evidence="2 3">NL-1724</strain>
    </source>
</reference>
<evidence type="ECO:0008006" key="4">
    <source>
        <dbReference type="Google" id="ProtNLM"/>
    </source>
</evidence>
<dbReference type="Proteomes" id="UP000320762">
    <property type="component" value="Unassembled WGS sequence"/>
</dbReference>
<organism evidence="2 3">
    <name type="scientific">Schizophyllum amplum</name>
    <dbReference type="NCBI Taxonomy" id="97359"/>
    <lineage>
        <taxon>Eukaryota</taxon>
        <taxon>Fungi</taxon>
        <taxon>Dikarya</taxon>
        <taxon>Basidiomycota</taxon>
        <taxon>Agaricomycotina</taxon>
        <taxon>Agaricomycetes</taxon>
        <taxon>Agaricomycetidae</taxon>
        <taxon>Agaricales</taxon>
        <taxon>Schizophyllaceae</taxon>
        <taxon>Schizophyllum</taxon>
    </lineage>
</organism>
<dbReference type="AlphaFoldDB" id="A0A550CP36"/>
<dbReference type="OrthoDB" id="3253907at2759"/>